<dbReference type="PANTHER" id="PTHR46233:SF3">
    <property type="entry name" value="HYDROXYACYLGLUTATHIONE HYDROLASE GLOC"/>
    <property type="match status" value="1"/>
</dbReference>
<protein>
    <submittedName>
        <fullName evidence="6">Glyoxylase-like metal-dependent hydrolase (Beta-lactamase superfamily II)</fullName>
    </submittedName>
</protein>
<organism evidence="6 7">
    <name type="scientific">Alkalibacillus flavidus</name>
    <dbReference type="NCBI Taxonomy" id="546021"/>
    <lineage>
        <taxon>Bacteria</taxon>
        <taxon>Bacillati</taxon>
        <taxon>Bacillota</taxon>
        <taxon>Bacilli</taxon>
        <taxon>Bacillales</taxon>
        <taxon>Bacillaceae</taxon>
        <taxon>Alkalibacillus</taxon>
    </lineage>
</organism>
<dbReference type="CDD" id="cd06262">
    <property type="entry name" value="metallo-hydrolase-like_MBL-fold"/>
    <property type="match status" value="1"/>
</dbReference>
<comment type="cofactor">
    <cofactor evidence="1">
        <name>Zn(2+)</name>
        <dbReference type="ChEBI" id="CHEBI:29105"/>
    </cofactor>
</comment>
<dbReference type="RefSeq" id="WP_354221483.1">
    <property type="nucleotide sequence ID" value="NZ_JBEPMX010000015.1"/>
</dbReference>
<feature type="domain" description="Metallo-beta-lactamase" evidence="5">
    <location>
        <begin position="12"/>
        <end position="190"/>
    </location>
</feature>
<dbReference type="Pfam" id="PF00753">
    <property type="entry name" value="Lactamase_B"/>
    <property type="match status" value="1"/>
</dbReference>
<keyword evidence="7" id="KW-1185">Reference proteome</keyword>
<dbReference type="InterPro" id="IPR001279">
    <property type="entry name" value="Metallo-B-lactamas"/>
</dbReference>
<evidence type="ECO:0000256" key="4">
    <source>
        <dbReference type="ARBA" id="ARBA00022833"/>
    </source>
</evidence>
<dbReference type="PANTHER" id="PTHR46233">
    <property type="entry name" value="HYDROXYACYLGLUTATHIONE HYDROLASE GLOC"/>
    <property type="match status" value="1"/>
</dbReference>
<dbReference type="InterPro" id="IPR036866">
    <property type="entry name" value="RibonucZ/Hydroxyglut_hydro"/>
</dbReference>
<evidence type="ECO:0000313" key="6">
    <source>
        <dbReference type="EMBL" id="MET3684279.1"/>
    </source>
</evidence>
<accession>A0ABV2KY10</accession>
<evidence type="ECO:0000256" key="1">
    <source>
        <dbReference type="ARBA" id="ARBA00001947"/>
    </source>
</evidence>
<dbReference type="Proteomes" id="UP001549167">
    <property type="component" value="Unassembled WGS sequence"/>
</dbReference>
<dbReference type="InterPro" id="IPR051453">
    <property type="entry name" value="MBL_Glyoxalase_II"/>
</dbReference>
<proteinExistence type="predicted"/>
<evidence type="ECO:0000256" key="2">
    <source>
        <dbReference type="ARBA" id="ARBA00022723"/>
    </source>
</evidence>
<evidence type="ECO:0000313" key="7">
    <source>
        <dbReference type="Proteomes" id="UP001549167"/>
    </source>
</evidence>
<sequence>MNIKALSLGLLGTNCYILDLDDQALIVDPGGDSHFIIDYLETQSLTPIAILLTHAHFDHIGAVDDICQYFNVPVYIHEQEGDWLIDPSLNGSEWFQLGQIAASKPADHYFVEGSQQIGPFRFEVMHTPGHSPGSVSFWFEDDRTIIAGDTLFQLGIGRTDLPFGDHETLINVIKSKLFTLPDETVVYPGHGPKTTIGVEKVNNPFLT</sequence>
<keyword evidence="4" id="KW-0862">Zinc</keyword>
<keyword evidence="3" id="KW-0378">Hydrolase</keyword>
<evidence type="ECO:0000259" key="5">
    <source>
        <dbReference type="SMART" id="SM00849"/>
    </source>
</evidence>
<comment type="caution">
    <text evidence="6">The sequence shown here is derived from an EMBL/GenBank/DDBJ whole genome shotgun (WGS) entry which is preliminary data.</text>
</comment>
<dbReference type="Gene3D" id="3.60.15.10">
    <property type="entry name" value="Ribonuclease Z/Hydroxyacylglutathione hydrolase-like"/>
    <property type="match status" value="1"/>
</dbReference>
<reference evidence="6 7" key="1">
    <citation type="submission" date="2024-06" db="EMBL/GenBank/DDBJ databases">
        <title>Genomic Encyclopedia of Type Strains, Phase IV (KMG-IV): sequencing the most valuable type-strain genomes for metagenomic binning, comparative biology and taxonomic classification.</title>
        <authorList>
            <person name="Goeker M."/>
        </authorList>
    </citation>
    <scope>NUCLEOTIDE SEQUENCE [LARGE SCALE GENOMIC DNA]</scope>
    <source>
        <strain evidence="6 7">DSM 23520</strain>
    </source>
</reference>
<name>A0ABV2KY10_9BACI</name>
<gene>
    <name evidence="6" type="ORF">ABID56_002405</name>
</gene>
<dbReference type="SUPFAM" id="SSF56281">
    <property type="entry name" value="Metallo-hydrolase/oxidoreductase"/>
    <property type="match status" value="1"/>
</dbReference>
<evidence type="ECO:0000256" key="3">
    <source>
        <dbReference type="ARBA" id="ARBA00022801"/>
    </source>
</evidence>
<keyword evidence="2" id="KW-0479">Metal-binding</keyword>
<dbReference type="SMART" id="SM00849">
    <property type="entry name" value="Lactamase_B"/>
    <property type="match status" value="1"/>
</dbReference>
<dbReference type="EMBL" id="JBEPMX010000015">
    <property type="protein sequence ID" value="MET3684279.1"/>
    <property type="molecule type" value="Genomic_DNA"/>
</dbReference>